<organism evidence="2 3">
    <name type="scientific">Sinanodonta woodiana</name>
    <name type="common">Chinese pond mussel</name>
    <name type="synonym">Anodonta woodiana</name>
    <dbReference type="NCBI Taxonomy" id="1069815"/>
    <lineage>
        <taxon>Eukaryota</taxon>
        <taxon>Metazoa</taxon>
        <taxon>Spiralia</taxon>
        <taxon>Lophotrochozoa</taxon>
        <taxon>Mollusca</taxon>
        <taxon>Bivalvia</taxon>
        <taxon>Autobranchia</taxon>
        <taxon>Heteroconchia</taxon>
        <taxon>Palaeoheterodonta</taxon>
        <taxon>Unionida</taxon>
        <taxon>Unionoidea</taxon>
        <taxon>Unionidae</taxon>
        <taxon>Unioninae</taxon>
        <taxon>Sinanodonta</taxon>
    </lineage>
</organism>
<dbReference type="InterPro" id="IPR001810">
    <property type="entry name" value="F-box_dom"/>
</dbReference>
<dbReference type="Proteomes" id="UP001634394">
    <property type="component" value="Unassembled WGS sequence"/>
</dbReference>
<reference evidence="2 3" key="1">
    <citation type="submission" date="2024-11" db="EMBL/GenBank/DDBJ databases">
        <title>Chromosome-level genome assembly of the freshwater bivalve Anodonta woodiana.</title>
        <authorList>
            <person name="Chen X."/>
        </authorList>
    </citation>
    <scope>NUCLEOTIDE SEQUENCE [LARGE SCALE GENOMIC DNA]</scope>
    <source>
        <strain evidence="2">MN2024</strain>
        <tissue evidence="2">Gills</tissue>
    </source>
</reference>
<dbReference type="EMBL" id="JBJQND010000012">
    <property type="protein sequence ID" value="KAL3859611.1"/>
    <property type="molecule type" value="Genomic_DNA"/>
</dbReference>
<evidence type="ECO:0000313" key="3">
    <source>
        <dbReference type="Proteomes" id="UP001634394"/>
    </source>
</evidence>
<evidence type="ECO:0000313" key="2">
    <source>
        <dbReference type="EMBL" id="KAL3859611.1"/>
    </source>
</evidence>
<sequence length="211" mass="25460">MQEGNLKYLKKSDFGGTRSRRGKRKPNQLFVYHTAIHWFDFPKGPHFNKLPVKLILEIFKYLWVFELLGNVSLVCKYWYNLCRDRALWTSITWNGDQRTLGHLLQLTKYQVHELVLTDNLFTFSDEALAHLLQKCTRLKYLKLPQYACRELFQRELPKTNIIIGRMKFVLRSFKHFILYTFIFYIRQDKICACKHSSIQLLHFHHVDVKWF</sequence>
<dbReference type="PROSITE" id="PS50181">
    <property type="entry name" value="FBOX"/>
    <property type="match status" value="1"/>
</dbReference>
<dbReference type="SUPFAM" id="SSF81383">
    <property type="entry name" value="F-box domain"/>
    <property type="match status" value="1"/>
</dbReference>
<dbReference type="AlphaFoldDB" id="A0ABD3VDF3"/>
<feature type="domain" description="F-box" evidence="1">
    <location>
        <begin position="44"/>
        <end position="91"/>
    </location>
</feature>
<dbReference type="Pfam" id="PF12937">
    <property type="entry name" value="F-box-like"/>
    <property type="match status" value="1"/>
</dbReference>
<keyword evidence="3" id="KW-1185">Reference proteome</keyword>
<dbReference type="Gene3D" id="3.80.10.10">
    <property type="entry name" value="Ribonuclease Inhibitor"/>
    <property type="match status" value="1"/>
</dbReference>
<protein>
    <recommendedName>
        <fullName evidence="1">F-box domain-containing protein</fullName>
    </recommendedName>
</protein>
<comment type="caution">
    <text evidence="2">The sequence shown here is derived from an EMBL/GenBank/DDBJ whole genome shotgun (WGS) entry which is preliminary data.</text>
</comment>
<proteinExistence type="predicted"/>
<gene>
    <name evidence="2" type="ORF">ACJMK2_009825</name>
</gene>
<accession>A0ABD3VDF3</accession>
<name>A0ABD3VDF3_SINWO</name>
<dbReference type="InterPro" id="IPR032675">
    <property type="entry name" value="LRR_dom_sf"/>
</dbReference>
<evidence type="ECO:0000259" key="1">
    <source>
        <dbReference type="PROSITE" id="PS50181"/>
    </source>
</evidence>
<dbReference type="InterPro" id="IPR036047">
    <property type="entry name" value="F-box-like_dom_sf"/>
</dbReference>